<sequence length="447" mass="49757">MCGGESATARVPLPQAEKGSNDFPWHLGAIDTHCHPTDMMSSIASLPTMRTRVLIIMATRSEDQDLVEQVGVQHSFSDRAALATPAVGGSTVTDKIVPAFGWHPWFVHHLYDDTGNGTSTYDAASASTEEGKREQKEKHYSAVLTHKPDAAFIASLPDPKSLSSYLAETRNRLAGNPLALIGEVGIDTMCRLPVAWTEADHLRRNQELTPGGREGRALTKHNVEKSHQVRILTAQLRLAGELGRAVSIHGVQGHGLLHDTLASLWKGYEKEIPSRRKQKRVALGAEDFSSSDEESDASEEWDDGPQESDDKVEIILDAPKKKQKQKPYKPKPFPPRVCMHSFSGTKEVVTQYLKPEVPVRIFFGFSTGVNLSGPSAEKSRSMEEKFVEIIKLVPDDRILIESDWHTAGEEMDYFLEHMYRKVCNIKGWTLEAGVAQIRKNYEEYIFG</sequence>
<evidence type="ECO:0000313" key="3">
    <source>
        <dbReference type="Proteomes" id="UP001321749"/>
    </source>
</evidence>
<reference evidence="2" key="1">
    <citation type="journal article" date="2023" name="Mol. Phylogenet. Evol.">
        <title>Genome-scale phylogeny and comparative genomics of the fungal order Sordariales.</title>
        <authorList>
            <person name="Hensen N."/>
            <person name="Bonometti L."/>
            <person name="Westerberg I."/>
            <person name="Brannstrom I.O."/>
            <person name="Guillou S."/>
            <person name="Cros-Aarteil S."/>
            <person name="Calhoun S."/>
            <person name="Haridas S."/>
            <person name="Kuo A."/>
            <person name="Mondo S."/>
            <person name="Pangilinan J."/>
            <person name="Riley R."/>
            <person name="LaButti K."/>
            <person name="Andreopoulos B."/>
            <person name="Lipzen A."/>
            <person name="Chen C."/>
            <person name="Yan M."/>
            <person name="Daum C."/>
            <person name="Ng V."/>
            <person name="Clum A."/>
            <person name="Steindorff A."/>
            <person name="Ohm R.A."/>
            <person name="Martin F."/>
            <person name="Silar P."/>
            <person name="Natvig D.O."/>
            <person name="Lalanne C."/>
            <person name="Gautier V."/>
            <person name="Ament-Velasquez S.L."/>
            <person name="Kruys A."/>
            <person name="Hutchinson M.I."/>
            <person name="Powell A.J."/>
            <person name="Barry K."/>
            <person name="Miller A.N."/>
            <person name="Grigoriev I.V."/>
            <person name="Debuchy R."/>
            <person name="Gladieux P."/>
            <person name="Hiltunen Thoren M."/>
            <person name="Johannesson H."/>
        </authorList>
    </citation>
    <scope>NUCLEOTIDE SEQUENCE</scope>
    <source>
        <strain evidence="2">PSN324</strain>
    </source>
</reference>
<dbReference type="EMBL" id="MU865074">
    <property type="protein sequence ID" value="KAK4458301.1"/>
    <property type="molecule type" value="Genomic_DNA"/>
</dbReference>
<organism evidence="2 3">
    <name type="scientific">Cladorrhinum samala</name>
    <dbReference type="NCBI Taxonomy" id="585594"/>
    <lineage>
        <taxon>Eukaryota</taxon>
        <taxon>Fungi</taxon>
        <taxon>Dikarya</taxon>
        <taxon>Ascomycota</taxon>
        <taxon>Pezizomycotina</taxon>
        <taxon>Sordariomycetes</taxon>
        <taxon>Sordariomycetidae</taxon>
        <taxon>Sordariales</taxon>
        <taxon>Podosporaceae</taxon>
        <taxon>Cladorrhinum</taxon>
    </lineage>
</organism>
<dbReference type="InterPro" id="IPR053044">
    <property type="entry name" value="Metallo-hydrolase/TatD-type"/>
</dbReference>
<dbReference type="GO" id="GO:0016788">
    <property type="term" value="F:hydrolase activity, acting on ester bonds"/>
    <property type="evidence" value="ECO:0007669"/>
    <property type="project" value="InterPro"/>
</dbReference>
<proteinExistence type="predicted"/>
<name>A0AAV9HGW5_9PEZI</name>
<evidence type="ECO:0000256" key="1">
    <source>
        <dbReference type="SAM" id="MobiDB-lite"/>
    </source>
</evidence>
<keyword evidence="3" id="KW-1185">Reference proteome</keyword>
<dbReference type="AlphaFoldDB" id="A0AAV9HGW5"/>
<dbReference type="Pfam" id="PF01026">
    <property type="entry name" value="TatD_DNase"/>
    <property type="match status" value="1"/>
</dbReference>
<accession>A0AAV9HGW5</accession>
<feature type="compositionally biased region" description="Acidic residues" evidence="1">
    <location>
        <begin position="289"/>
        <end position="307"/>
    </location>
</feature>
<gene>
    <name evidence="2" type="ORF">QBC42DRAFT_277005</name>
</gene>
<dbReference type="PANTHER" id="PTHR47345:SF1">
    <property type="entry name" value="CUT9-INTERACTING PROTEIN SCN1"/>
    <property type="match status" value="1"/>
</dbReference>
<reference evidence="2" key="2">
    <citation type="submission" date="2023-06" db="EMBL/GenBank/DDBJ databases">
        <authorList>
            <consortium name="Lawrence Berkeley National Laboratory"/>
            <person name="Mondo S.J."/>
            <person name="Hensen N."/>
            <person name="Bonometti L."/>
            <person name="Westerberg I."/>
            <person name="Brannstrom I.O."/>
            <person name="Guillou S."/>
            <person name="Cros-Aarteil S."/>
            <person name="Calhoun S."/>
            <person name="Haridas S."/>
            <person name="Kuo A."/>
            <person name="Pangilinan J."/>
            <person name="Riley R."/>
            <person name="Labutti K."/>
            <person name="Andreopoulos B."/>
            <person name="Lipzen A."/>
            <person name="Chen C."/>
            <person name="Yanf M."/>
            <person name="Daum C."/>
            <person name="Ng V."/>
            <person name="Clum A."/>
            <person name="Steindorff A."/>
            <person name="Ohm R."/>
            <person name="Martin F."/>
            <person name="Silar P."/>
            <person name="Natvig D."/>
            <person name="Lalanne C."/>
            <person name="Gautier V."/>
            <person name="Ament-Velasquez S.L."/>
            <person name="Kruys A."/>
            <person name="Hutchinson M.I."/>
            <person name="Powell A.J."/>
            <person name="Barry K."/>
            <person name="Miller A.N."/>
            <person name="Grigoriev I.V."/>
            <person name="Debuchy R."/>
            <person name="Gladieux P."/>
            <person name="Thoren M.H."/>
            <person name="Johannesson H."/>
        </authorList>
    </citation>
    <scope>NUCLEOTIDE SEQUENCE</scope>
    <source>
        <strain evidence="2">PSN324</strain>
    </source>
</reference>
<protein>
    <submittedName>
        <fullName evidence="2">Cut9-interacting protein scn1</fullName>
    </submittedName>
</protein>
<dbReference type="InterPro" id="IPR001130">
    <property type="entry name" value="TatD-like"/>
</dbReference>
<dbReference type="Proteomes" id="UP001321749">
    <property type="component" value="Unassembled WGS sequence"/>
</dbReference>
<comment type="caution">
    <text evidence="2">The sequence shown here is derived from an EMBL/GenBank/DDBJ whole genome shotgun (WGS) entry which is preliminary data.</text>
</comment>
<dbReference type="PANTHER" id="PTHR47345">
    <property type="entry name" value="CUT9-INTERACTING PROTEIN SCN1"/>
    <property type="match status" value="1"/>
</dbReference>
<dbReference type="Gene3D" id="3.20.20.140">
    <property type="entry name" value="Metal-dependent hydrolases"/>
    <property type="match status" value="1"/>
</dbReference>
<dbReference type="SUPFAM" id="SSF51556">
    <property type="entry name" value="Metallo-dependent hydrolases"/>
    <property type="match status" value="1"/>
</dbReference>
<feature type="region of interest" description="Disordered" evidence="1">
    <location>
        <begin position="279"/>
        <end position="309"/>
    </location>
</feature>
<dbReference type="InterPro" id="IPR032466">
    <property type="entry name" value="Metal_Hydrolase"/>
</dbReference>
<evidence type="ECO:0000313" key="2">
    <source>
        <dbReference type="EMBL" id="KAK4458301.1"/>
    </source>
</evidence>